<proteinExistence type="predicted"/>
<dbReference type="EMBL" id="CM041554">
    <property type="protein sequence ID" value="KAI3351513.1"/>
    <property type="molecule type" value="Genomic_DNA"/>
</dbReference>
<gene>
    <name evidence="1" type="ORF">L3Q82_020358</name>
</gene>
<sequence length="233" mass="24691">MNRETQVPPLPPADTSAHVNPSTGNSDIHPFPSSKGRDSGRPAGNLTTPGLAKSLTVGAGGSPLGRIKSLSLPSEEAERLRRLGTGAKTRPVTVNTAQVNNSDSGREAKVDTELQANRAAIEELTAQVSSLTKHLAQVMKPTESVTPGDSRPPAAYPQTPTAETRGKCSDCIQQHKMSCPHCFVCGQAGHCAIGCLQRKVSGNEMRSLERGSQWPQPLRSPQHKPATLNQPAL</sequence>
<name>A0ACB8V7H6_9TELE</name>
<keyword evidence="2" id="KW-1185">Reference proteome</keyword>
<protein>
    <submittedName>
        <fullName evidence="1">Uncharacterized protein</fullName>
    </submittedName>
</protein>
<comment type="caution">
    <text evidence="1">The sequence shown here is derived from an EMBL/GenBank/DDBJ whole genome shotgun (WGS) entry which is preliminary data.</text>
</comment>
<reference evidence="1" key="1">
    <citation type="submission" date="2022-04" db="EMBL/GenBank/DDBJ databases">
        <title>Jade perch genome.</title>
        <authorList>
            <person name="Chao B."/>
        </authorList>
    </citation>
    <scope>NUCLEOTIDE SEQUENCE</scope>
    <source>
        <strain evidence="1">CB-2022</strain>
    </source>
</reference>
<evidence type="ECO:0000313" key="2">
    <source>
        <dbReference type="Proteomes" id="UP000831701"/>
    </source>
</evidence>
<accession>A0ACB8V7H6</accession>
<organism evidence="1 2">
    <name type="scientific">Scortum barcoo</name>
    <name type="common">barcoo grunter</name>
    <dbReference type="NCBI Taxonomy" id="214431"/>
    <lineage>
        <taxon>Eukaryota</taxon>
        <taxon>Metazoa</taxon>
        <taxon>Chordata</taxon>
        <taxon>Craniata</taxon>
        <taxon>Vertebrata</taxon>
        <taxon>Euteleostomi</taxon>
        <taxon>Actinopterygii</taxon>
        <taxon>Neopterygii</taxon>
        <taxon>Teleostei</taxon>
        <taxon>Neoteleostei</taxon>
        <taxon>Acanthomorphata</taxon>
        <taxon>Eupercaria</taxon>
        <taxon>Centrarchiformes</taxon>
        <taxon>Terapontoidei</taxon>
        <taxon>Terapontidae</taxon>
        <taxon>Scortum</taxon>
    </lineage>
</organism>
<evidence type="ECO:0000313" key="1">
    <source>
        <dbReference type="EMBL" id="KAI3351513.1"/>
    </source>
</evidence>
<dbReference type="Proteomes" id="UP000831701">
    <property type="component" value="Chromosome 24"/>
</dbReference>